<feature type="transmembrane region" description="Helical" evidence="1">
    <location>
        <begin position="97"/>
        <end position="122"/>
    </location>
</feature>
<dbReference type="Proteomes" id="UP000095563">
    <property type="component" value="Unassembled WGS sequence"/>
</dbReference>
<dbReference type="AlphaFoldDB" id="A0A174PSB2"/>
<dbReference type="EMBL" id="CZBO01000001">
    <property type="protein sequence ID" value="CUP64224.1"/>
    <property type="molecule type" value="Genomic_DNA"/>
</dbReference>
<feature type="transmembrane region" description="Helical" evidence="1">
    <location>
        <begin position="197"/>
        <end position="216"/>
    </location>
</feature>
<feature type="transmembrane region" description="Helical" evidence="1">
    <location>
        <begin position="16"/>
        <end position="34"/>
    </location>
</feature>
<sequence length="225" mass="25722">MVKLVLRDLMIQMKMFFLYIVFLIFITAISIIGIKNGSANSEEIYMQFNIAYVLMIIIFPLNSINYIIAKTTGKRNSINMILRSLPIKSKDIVRSKIGTPIAIFFLYGIASIIPIGILSIYIEENIISFEAILLIFIGFYCTSVFNMIFNLLYPESIMLYYIRITPLFLTVGFVTLLRKLFLSQAELTLILENLNVVLILLTMAVVAISILLIDIVTKKYKTMEI</sequence>
<evidence type="ECO:0000313" key="3">
    <source>
        <dbReference type="Proteomes" id="UP000095563"/>
    </source>
</evidence>
<gene>
    <name evidence="2" type="ORF">ERS852568_00252</name>
</gene>
<keyword evidence="1" id="KW-0812">Transmembrane</keyword>
<dbReference type="InterPro" id="IPR025699">
    <property type="entry name" value="ABC2_memb-like"/>
</dbReference>
<evidence type="ECO:0000256" key="1">
    <source>
        <dbReference type="SAM" id="Phobius"/>
    </source>
</evidence>
<dbReference type="Pfam" id="PF13346">
    <property type="entry name" value="ABC2_membrane_5"/>
    <property type="match status" value="1"/>
</dbReference>
<evidence type="ECO:0008006" key="4">
    <source>
        <dbReference type="Google" id="ProtNLM"/>
    </source>
</evidence>
<feature type="transmembrane region" description="Helical" evidence="1">
    <location>
        <begin position="128"/>
        <end position="153"/>
    </location>
</feature>
<keyword evidence="1" id="KW-0472">Membrane</keyword>
<feature type="transmembrane region" description="Helical" evidence="1">
    <location>
        <begin position="46"/>
        <end position="68"/>
    </location>
</feature>
<accession>A0A174PSB2</accession>
<protein>
    <recommendedName>
        <fullName evidence="4">ABC-2 transporter family protein</fullName>
    </recommendedName>
</protein>
<evidence type="ECO:0000313" key="2">
    <source>
        <dbReference type="EMBL" id="CUP64224.1"/>
    </source>
</evidence>
<proteinExistence type="predicted"/>
<feature type="transmembrane region" description="Helical" evidence="1">
    <location>
        <begin position="160"/>
        <end position="177"/>
    </location>
</feature>
<keyword evidence="1" id="KW-1133">Transmembrane helix</keyword>
<name>A0A174PSB2_9CLOT</name>
<organism evidence="2 3">
    <name type="scientific">Clostridium baratii</name>
    <dbReference type="NCBI Taxonomy" id="1561"/>
    <lineage>
        <taxon>Bacteria</taxon>
        <taxon>Bacillati</taxon>
        <taxon>Bacillota</taxon>
        <taxon>Clostridia</taxon>
        <taxon>Eubacteriales</taxon>
        <taxon>Clostridiaceae</taxon>
        <taxon>Clostridium</taxon>
    </lineage>
</organism>
<reference evidence="2 3" key="1">
    <citation type="submission" date="2015-09" db="EMBL/GenBank/DDBJ databases">
        <authorList>
            <consortium name="Pathogen Informatics"/>
        </authorList>
    </citation>
    <scope>NUCLEOTIDE SEQUENCE [LARGE SCALE GENOMIC DNA]</scope>
    <source>
        <strain evidence="2 3">2789STDY5834956</strain>
    </source>
</reference>
<dbReference type="RefSeq" id="WP_055206149.1">
    <property type="nucleotide sequence ID" value="NZ_CZBO01000001.1"/>
</dbReference>